<keyword evidence="2" id="KW-0238">DNA-binding</keyword>
<reference evidence="6 7" key="1">
    <citation type="submission" date="2019-06" db="EMBL/GenBank/DDBJ databases">
        <title>Draft genome sequence of Miniimonas arenae KCTC 19750T isolated from sea sand.</title>
        <authorList>
            <person name="Park S.-J."/>
        </authorList>
    </citation>
    <scope>NUCLEOTIDE SEQUENCE [LARGE SCALE GENOMIC DNA]</scope>
    <source>
        <strain evidence="6 7">KCTC 19750</strain>
    </source>
</reference>
<dbReference type="SMART" id="SM00354">
    <property type="entry name" value="HTH_LACI"/>
    <property type="match status" value="1"/>
</dbReference>
<dbReference type="OrthoDB" id="2854648at2"/>
<dbReference type="Proteomes" id="UP000313849">
    <property type="component" value="Unassembled WGS sequence"/>
</dbReference>
<dbReference type="InterPro" id="IPR000843">
    <property type="entry name" value="HTH_LacI"/>
</dbReference>
<comment type="caution">
    <text evidence="6">The sequence shown here is derived from an EMBL/GenBank/DDBJ whole genome shotgun (WGS) entry which is preliminary data.</text>
</comment>
<dbReference type="Gene3D" id="3.40.50.2300">
    <property type="match status" value="2"/>
</dbReference>
<dbReference type="CDD" id="cd01392">
    <property type="entry name" value="HTH_LacI"/>
    <property type="match status" value="1"/>
</dbReference>
<dbReference type="PROSITE" id="PS50932">
    <property type="entry name" value="HTH_LACI_2"/>
    <property type="match status" value="1"/>
</dbReference>
<organism evidence="6 7">
    <name type="scientific">Miniimonas arenae</name>
    <dbReference type="NCBI Taxonomy" id="676201"/>
    <lineage>
        <taxon>Bacteria</taxon>
        <taxon>Bacillati</taxon>
        <taxon>Actinomycetota</taxon>
        <taxon>Actinomycetes</taxon>
        <taxon>Micrococcales</taxon>
        <taxon>Beutenbergiaceae</taxon>
        <taxon>Miniimonas</taxon>
    </lineage>
</organism>
<protein>
    <submittedName>
        <fullName evidence="6">LacI family transcriptional regulator</fullName>
    </submittedName>
</protein>
<dbReference type="Pfam" id="PF13377">
    <property type="entry name" value="Peripla_BP_3"/>
    <property type="match status" value="1"/>
</dbReference>
<evidence type="ECO:0000256" key="1">
    <source>
        <dbReference type="ARBA" id="ARBA00023015"/>
    </source>
</evidence>
<dbReference type="PANTHER" id="PTHR30146">
    <property type="entry name" value="LACI-RELATED TRANSCRIPTIONAL REPRESSOR"/>
    <property type="match status" value="1"/>
</dbReference>
<keyword evidence="1" id="KW-0805">Transcription regulation</keyword>
<feature type="region of interest" description="Disordered" evidence="4">
    <location>
        <begin position="176"/>
        <end position="195"/>
    </location>
</feature>
<dbReference type="InterPro" id="IPR046335">
    <property type="entry name" value="LacI/GalR-like_sensor"/>
</dbReference>
<proteinExistence type="predicted"/>
<keyword evidence="7" id="KW-1185">Reference proteome</keyword>
<feature type="compositionally biased region" description="Low complexity" evidence="4">
    <location>
        <begin position="178"/>
        <end position="190"/>
    </location>
</feature>
<name>A0A5C5BFM7_9MICO</name>
<dbReference type="InterPro" id="IPR010982">
    <property type="entry name" value="Lambda_DNA-bd_dom_sf"/>
</dbReference>
<evidence type="ECO:0000256" key="4">
    <source>
        <dbReference type="SAM" id="MobiDB-lite"/>
    </source>
</evidence>
<dbReference type="InterPro" id="IPR028082">
    <property type="entry name" value="Peripla_BP_I"/>
</dbReference>
<evidence type="ECO:0000256" key="3">
    <source>
        <dbReference type="ARBA" id="ARBA00023163"/>
    </source>
</evidence>
<dbReference type="SUPFAM" id="SSF53822">
    <property type="entry name" value="Periplasmic binding protein-like I"/>
    <property type="match status" value="1"/>
</dbReference>
<dbReference type="EMBL" id="VENP01000007">
    <property type="protein sequence ID" value="TNU76469.1"/>
    <property type="molecule type" value="Genomic_DNA"/>
</dbReference>
<dbReference type="GO" id="GO:0000976">
    <property type="term" value="F:transcription cis-regulatory region binding"/>
    <property type="evidence" value="ECO:0007669"/>
    <property type="project" value="TreeGrafter"/>
</dbReference>
<dbReference type="GO" id="GO:0003700">
    <property type="term" value="F:DNA-binding transcription factor activity"/>
    <property type="evidence" value="ECO:0007669"/>
    <property type="project" value="TreeGrafter"/>
</dbReference>
<evidence type="ECO:0000256" key="2">
    <source>
        <dbReference type="ARBA" id="ARBA00023125"/>
    </source>
</evidence>
<dbReference type="AlphaFoldDB" id="A0A5C5BFM7"/>
<dbReference type="CDD" id="cd06267">
    <property type="entry name" value="PBP1_LacI_sugar_binding-like"/>
    <property type="match status" value="1"/>
</dbReference>
<evidence type="ECO:0000259" key="5">
    <source>
        <dbReference type="PROSITE" id="PS50932"/>
    </source>
</evidence>
<dbReference type="PROSITE" id="PS00356">
    <property type="entry name" value="HTH_LACI_1"/>
    <property type="match status" value="1"/>
</dbReference>
<dbReference type="SUPFAM" id="SSF47413">
    <property type="entry name" value="lambda repressor-like DNA-binding domains"/>
    <property type="match status" value="1"/>
</dbReference>
<keyword evidence="3" id="KW-0804">Transcription</keyword>
<dbReference type="Gene3D" id="1.10.260.40">
    <property type="entry name" value="lambda repressor-like DNA-binding domains"/>
    <property type="match status" value="1"/>
</dbReference>
<dbReference type="Pfam" id="PF00356">
    <property type="entry name" value="LacI"/>
    <property type="match status" value="1"/>
</dbReference>
<sequence length="334" mass="35533">MSDVARVAGVSVMTVSNVVNGRPRVSAETRLRVLEVVADLGYEVNLTAKRLRAGRTGTVALVVPRFDHPYFGELAGRFATLLGEKGLHLAVEQSGASREGELSAVSHARLHMYDGVILSVVGLHYDDVDRLRTDLPIVLLGEQVVPERFDHVMMANVEGARLATAHLLERGSRRVAMAGGTPSGPSTGASELRSEGWRAAHRDAGLEPPEDLLVPMPDLEAATAHRVVAEALARARERGALPDAVFAVTDQVSLGVRAALHDAGLRVPQDVRLIGFDDLGLVQHVPPGLSSVDPHNGWIVERATDLLLSRIAGSTEPPQHLVAPASIAARASTA</sequence>
<dbReference type="PANTHER" id="PTHR30146:SF109">
    <property type="entry name" value="HTH-TYPE TRANSCRIPTIONAL REGULATOR GALS"/>
    <property type="match status" value="1"/>
</dbReference>
<accession>A0A5C5BFM7</accession>
<evidence type="ECO:0000313" key="6">
    <source>
        <dbReference type="EMBL" id="TNU76469.1"/>
    </source>
</evidence>
<gene>
    <name evidence="6" type="ORF">FH969_03550</name>
</gene>
<evidence type="ECO:0000313" key="7">
    <source>
        <dbReference type="Proteomes" id="UP000313849"/>
    </source>
</evidence>
<feature type="domain" description="HTH lacI-type" evidence="5">
    <location>
        <begin position="1"/>
        <end position="53"/>
    </location>
</feature>